<dbReference type="AlphaFoldDB" id="A0AA41BWY7"/>
<comment type="caution">
    <text evidence="1">The sequence shown here is derived from an EMBL/GenBank/DDBJ whole genome shotgun (WGS) entry which is preliminary data.</text>
</comment>
<protein>
    <submittedName>
        <fullName evidence="1">Uncharacterized protein</fullName>
    </submittedName>
</protein>
<reference evidence="1" key="1">
    <citation type="submission" date="2020-11" db="EMBL/GenBank/DDBJ databases">
        <authorList>
            <person name="Lee S.D."/>
        </authorList>
    </citation>
    <scope>NUCLEOTIDE SEQUENCE</scope>
    <source>
        <strain evidence="1">SAP-2</strain>
    </source>
</reference>
<gene>
    <name evidence="1" type="ORF">ITX54_10190</name>
</gene>
<proteinExistence type="predicted"/>
<dbReference type="EMBL" id="JADMKS010000004">
    <property type="protein sequence ID" value="MBF6637018.1"/>
    <property type="molecule type" value="Genomic_DNA"/>
</dbReference>
<accession>A0AA41BWY7</accession>
<organism evidence="1 2">
    <name type="scientific">Rouxiella silvae</name>
    <dbReference type="NCBI Taxonomy" id="1646373"/>
    <lineage>
        <taxon>Bacteria</taxon>
        <taxon>Pseudomonadati</taxon>
        <taxon>Pseudomonadota</taxon>
        <taxon>Gammaproteobacteria</taxon>
        <taxon>Enterobacterales</taxon>
        <taxon>Yersiniaceae</taxon>
        <taxon>Rouxiella</taxon>
    </lineage>
</organism>
<evidence type="ECO:0000313" key="2">
    <source>
        <dbReference type="Proteomes" id="UP000705283"/>
    </source>
</evidence>
<dbReference type="Proteomes" id="UP000705283">
    <property type="component" value="Unassembled WGS sequence"/>
</dbReference>
<reference evidence="1" key="2">
    <citation type="submission" date="2022-09" db="EMBL/GenBank/DDBJ databases">
        <title>Rouxiella aceris sp. nov., isolated from tree sap and emended description of the genus Rhouxiella.</title>
        <authorList>
            <person name="Kim I.S."/>
        </authorList>
    </citation>
    <scope>NUCLEOTIDE SEQUENCE</scope>
    <source>
        <strain evidence="1">SAP-2</strain>
    </source>
</reference>
<dbReference type="RefSeq" id="WP_194977948.1">
    <property type="nucleotide sequence ID" value="NZ_JADMKS010000004.1"/>
</dbReference>
<name>A0AA41BWY7_9GAMM</name>
<sequence length="107" mass="12493">MSESLWIHYARPRPHWYRLSAEQQQEKRAVWAELAEKAQQQGAKHVGQYHVRGQHDFETVEVWQFPTPEAAFAYWASLAAAAYNEWFAFSNNVGMQLEKPAYEYASS</sequence>
<evidence type="ECO:0000313" key="1">
    <source>
        <dbReference type="EMBL" id="MBF6637018.1"/>
    </source>
</evidence>